<protein>
    <submittedName>
        <fullName evidence="6">TetR family transcriptional regulator</fullName>
    </submittedName>
</protein>
<evidence type="ECO:0000313" key="7">
    <source>
        <dbReference type="Proteomes" id="UP000280501"/>
    </source>
</evidence>
<evidence type="ECO:0000256" key="1">
    <source>
        <dbReference type="ARBA" id="ARBA00023015"/>
    </source>
</evidence>
<dbReference type="AlphaFoldDB" id="A0A3N4ZAX6"/>
<comment type="caution">
    <text evidence="6">The sequence shown here is derived from an EMBL/GenBank/DDBJ whole genome shotgun (WGS) entry which is preliminary data.</text>
</comment>
<dbReference type="Pfam" id="PF00440">
    <property type="entry name" value="TetR_N"/>
    <property type="match status" value="1"/>
</dbReference>
<dbReference type="GO" id="GO:0003700">
    <property type="term" value="F:DNA-binding transcription factor activity"/>
    <property type="evidence" value="ECO:0007669"/>
    <property type="project" value="TreeGrafter"/>
</dbReference>
<dbReference type="PROSITE" id="PS50977">
    <property type="entry name" value="HTH_TETR_2"/>
    <property type="match status" value="1"/>
</dbReference>
<feature type="DNA-binding region" description="H-T-H motif" evidence="4">
    <location>
        <begin position="36"/>
        <end position="55"/>
    </location>
</feature>
<sequence>MNAPRTARALARETLTQEILRAARARLRSDGPAALSLRAVARDVGMVSSAVYRYFPSRDALLTRLLIDSYAELGEAVERAEGAVARQDTGGRWLAACRALRAWCVEHPGDFALLYGTPIPGYAAPQDTVEPATRVIRVLIRIAGDAYAAGARPAPAVADGGAGAGTGVADIVAGARDFAVQHDLTPEGIAPEAVVRTLMAWSQLFGTVSFELFGHLVGSVGDTGRWYDEVVRRVGADLGLSSPMGTGATANPTDQP</sequence>
<evidence type="ECO:0000256" key="3">
    <source>
        <dbReference type="ARBA" id="ARBA00023163"/>
    </source>
</evidence>
<evidence type="ECO:0000313" key="6">
    <source>
        <dbReference type="EMBL" id="RPF22582.1"/>
    </source>
</evidence>
<dbReference type="PANTHER" id="PTHR30055">
    <property type="entry name" value="HTH-TYPE TRANSCRIPTIONAL REGULATOR RUTR"/>
    <property type="match status" value="1"/>
</dbReference>
<feature type="domain" description="HTH tetR-type" evidence="5">
    <location>
        <begin position="13"/>
        <end position="73"/>
    </location>
</feature>
<keyword evidence="2 4" id="KW-0238">DNA-binding</keyword>
<dbReference type="InterPro" id="IPR009057">
    <property type="entry name" value="Homeodomain-like_sf"/>
</dbReference>
<dbReference type="EMBL" id="RKQZ01000001">
    <property type="protein sequence ID" value="RPF22582.1"/>
    <property type="molecule type" value="Genomic_DNA"/>
</dbReference>
<dbReference type="Proteomes" id="UP000280501">
    <property type="component" value="Unassembled WGS sequence"/>
</dbReference>
<evidence type="ECO:0000256" key="2">
    <source>
        <dbReference type="ARBA" id="ARBA00023125"/>
    </source>
</evidence>
<dbReference type="InterPro" id="IPR036271">
    <property type="entry name" value="Tet_transcr_reg_TetR-rel_C_sf"/>
</dbReference>
<dbReference type="GO" id="GO:0000976">
    <property type="term" value="F:transcription cis-regulatory region binding"/>
    <property type="evidence" value="ECO:0007669"/>
    <property type="project" value="TreeGrafter"/>
</dbReference>
<organism evidence="6 7">
    <name type="scientific">Myceligenerans xiligouense</name>
    <dbReference type="NCBI Taxonomy" id="253184"/>
    <lineage>
        <taxon>Bacteria</taxon>
        <taxon>Bacillati</taxon>
        <taxon>Actinomycetota</taxon>
        <taxon>Actinomycetes</taxon>
        <taxon>Micrococcales</taxon>
        <taxon>Promicromonosporaceae</taxon>
        <taxon>Myceligenerans</taxon>
    </lineage>
</organism>
<dbReference type="OrthoDB" id="3210322at2"/>
<dbReference type="InterPro" id="IPR001647">
    <property type="entry name" value="HTH_TetR"/>
</dbReference>
<accession>A0A3N4ZAX6</accession>
<keyword evidence="3" id="KW-0804">Transcription</keyword>
<dbReference type="InterPro" id="IPR050109">
    <property type="entry name" value="HTH-type_TetR-like_transc_reg"/>
</dbReference>
<evidence type="ECO:0000259" key="5">
    <source>
        <dbReference type="PROSITE" id="PS50977"/>
    </source>
</evidence>
<evidence type="ECO:0000256" key="4">
    <source>
        <dbReference type="PROSITE-ProRule" id="PRU00335"/>
    </source>
</evidence>
<dbReference type="InterPro" id="IPR025996">
    <property type="entry name" value="MT1864/Rv1816-like_C"/>
</dbReference>
<reference evidence="6 7" key="1">
    <citation type="submission" date="2018-11" db="EMBL/GenBank/DDBJ databases">
        <title>Sequencing the genomes of 1000 actinobacteria strains.</title>
        <authorList>
            <person name="Klenk H.-P."/>
        </authorList>
    </citation>
    <scope>NUCLEOTIDE SEQUENCE [LARGE SCALE GENOMIC DNA]</scope>
    <source>
        <strain evidence="6 7">DSM 15700</strain>
    </source>
</reference>
<proteinExistence type="predicted"/>
<dbReference type="PANTHER" id="PTHR30055:SF234">
    <property type="entry name" value="HTH-TYPE TRANSCRIPTIONAL REGULATOR BETI"/>
    <property type="match status" value="1"/>
</dbReference>
<gene>
    <name evidence="6" type="ORF">EDD34_3249</name>
</gene>
<dbReference type="SUPFAM" id="SSF46689">
    <property type="entry name" value="Homeodomain-like"/>
    <property type="match status" value="1"/>
</dbReference>
<dbReference type="RefSeq" id="WP_123815476.1">
    <property type="nucleotide sequence ID" value="NZ_RKQZ01000001.1"/>
</dbReference>
<name>A0A3N4ZAX6_9MICO</name>
<dbReference type="Pfam" id="PF13305">
    <property type="entry name" value="TetR_C_33"/>
    <property type="match status" value="1"/>
</dbReference>
<dbReference type="Gene3D" id="1.10.357.10">
    <property type="entry name" value="Tetracycline Repressor, domain 2"/>
    <property type="match status" value="1"/>
</dbReference>
<dbReference type="SUPFAM" id="SSF48498">
    <property type="entry name" value="Tetracyclin repressor-like, C-terminal domain"/>
    <property type="match status" value="1"/>
</dbReference>
<keyword evidence="1" id="KW-0805">Transcription regulation</keyword>
<keyword evidence="7" id="KW-1185">Reference proteome</keyword>